<evidence type="ECO:0000313" key="2">
    <source>
        <dbReference type="EMBL" id="SHN57411.1"/>
    </source>
</evidence>
<protein>
    <submittedName>
        <fullName evidence="2">HD-like signal output (HDOD) domain, no enzymatic activity</fullName>
    </submittedName>
</protein>
<dbReference type="InterPro" id="IPR013976">
    <property type="entry name" value="HDOD"/>
</dbReference>
<dbReference type="RefSeq" id="WP_072696578.1">
    <property type="nucleotide sequence ID" value="NZ_FRDI01000003.1"/>
</dbReference>
<keyword evidence="3" id="KW-1185">Reference proteome</keyword>
<dbReference type="AlphaFoldDB" id="A0A1M7SG03"/>
<dbReference type="SUPFAM" id="SSF109604">
    <property type="entry name" value="HD-domain/PDEase-like"/>
    <property type="match status" value="1"/>
</dbReference>
<sequence length="303" mass="34339">MSNHFKTAQLFLEELQNNPPRLPYDSKIVSKLFDMTHPKSDSATKDIAGLIEKDPGLTAKILRLSNSPRYSLISQVSTPLAAVTVLGLNEIRNLILITGVRLSIKPKKFPLEFNFTELWQHQLLTGACARVLSYAQNNNIGSQNINHDEVYTASLLHDLGKVMIAALRPNDWLAINQLEKEKQLSTQEAEDSYWGLDHGLIAGRVLESWGLPRSLTEPIIWHHYPELAKEHKKTALFIAIANYLASEKNNLQNFFSENNTPSEFLSKKITQHLNELDINIDSIMPNILKIFEDNKYISIADEL</sequence>
<feature type="domain" description="HDOD" evidence="1">
    <location>
        <begin position="22"/>
        <end position="225"/>
    </location>
</feature>
<evidence type="ECO:0000259" key="1">
    <source>
        <dbReference type="PROSITE" id="PS51833"/>
    </source>
</evidence>
<dbReference type="STRING" id="1121455.SAMN02745728_00902"/>
<dbReference type="EMBL" id="FRDI01000003">
    <property type="protein sequence ID" value="SHN57411.1"/>
    <property type="molecule type" value="Genomic_DNA"/>
</dbReference>
<organism evidence="2 3">
    <name type="scientific">Desulfovibrio litoralis DSM 11393</name>
    <dbReference type="NCBI Taxonomy" id="1121455"/>
    <lineage>
        <taxon>Bacteria</taxon>
        <taxon>Pseudomonadati</taxon>
        <taxon>Thermodesulfobacteriota</taxon>
        <taxon>Desulfovibrionia</taxon>
        <taxon>Desulfovibrionales</taxon>
        <taxon>Desulfovibrionaceae</taxon>
        <taxon>Desulfovibrio</taxon>
    </lineage>
</organism>
<dbReference type="Pfam" id="PF08668">
    <property type="entry name" value="HDOD"/>
    <property type="match status" value="1"/>
</dbReference>
<dbReference type="PROSITE" id="PS51833">
    <property type="entry name" value="HDOD"/>
    <property type="match status" value="1"/>
</dbReference>
<dbReference type="PANTHER" id="PTHR33525:SF3">
    <property type="entry name" value="RIBONUCLEASE Y"/>
    <property type="match status" value="1"/>
</dbReference>
<dbReference type="PANTHER" id="PTHR33525">
    <property type="match status" value="1"/>
</dbReference>
<dbReference type="OrthoDB" id="9803649at2"/>
<gene>
    <name evidence="2" type="ORF">SAMN02745728_00902</name>
</gene>
<dbReference type="InterPro" id="IPR052340">
    <property type="entry name" value="RNase_Y/CdgJ"/>
</dbReference>
<proteinExistence type="predicted"/>
<name>A0A1M7SG03_9BACT</name>
<dbReference type="Gene3D" id="1.10.3210.10">
    <property type="entry name" value="Hypothetical protein af1432"/>
    <property type="match status" value="1"/>
</dbReference>
<evidence type="ECO:0000313" key="3">
    <source>
        <dbReference type="Proteomes" id="UP000186469"/>
    </source>
</evidence>
<dbReference type="Proteomes" id="UP000186469">
    <property type="component" value="Unassembled WGS sequence"/>
</dbReference>
<accession>A0A1M7SG03</accession>
<reference evidence="2 3" key="1">
    <citation type="submission" date="2016-12" db="EMBL/GenBank/DDBJ databases">
        <authorList>
            <person name="Song W.-J."/>
            <person name="Kurnit D.M."/>
        </authorList>
    </citation>
    <scope>NUCLEOTIDE SEQUENCE [LARGE SCALE GENOMIC DNA]</scope>
    <source>
        <strain evidence="2 3">DSM 11393</strain>
    </source>
</reference>